<evidence type="ECO:0000256" key="9">
    <source>
        <dbReference type="PROSITE-ProRule" id="PRU01240"/>
    </source>
</evidence>
<gene>
    <name evidence="14" type="ORF">CHH72_13650</name>
</gene>
<protein>
    <recommendedName>
        <fullName evidence="16">Peptidase S8</fullName>
    </recommendedName>
</protein>
<dbReference type="SUPFAM" id="SSF52743">
    <property type="entry name" value="Subtilisin-like"/>
    <property type="match status" value="1"/>
</dbReference>
<dbReference type="InterPro" id="IPR022398">
    <property type="entry name" value="Peptidase_S8_His-AS"/>
</dbReference>
<dbReference type="CDD" id="cd02133">
    <property type="entry name" value="PA_C5a_like"/>
    <property type="match status" value="1"/>
</dbReference>
<feature type="domain" description="PA" evidence="12">
    <location>
        <begin position="474"/>
        <end position="558"/>
    </location>
</feature>
<dbReference type="CDD" id="cd07474">
    <property type="entry name" value="Peptidases_S8_subtilisin_Vpr-like"/>
    <property type="match status" value="1"/>
</dbReference>
<evidence type="ECO:0000259" key="11">
    <source>
        <dbReference type="Pfam" id="PF00082"/>
    </source>
</evidence>
<evidence type="ECO:0000313" key="14">
    <source>
        <dbReference type="EMBL" id="PAE88317.1"/>
    </source>
</evidence>
<name>A0A268NXT4_SHOCL</name>
<dbReference type="PROSITE" id="PS00136">
    <property type="entry name" value="SUBTILASE_ASP"/>
    <property type="match status" value="1"/>
</dbReference>
<dbReference type="InterPro" id="IPR023827">
    <property type="entry name" value="Peptidase_S8_Asp-AS"/>
</dbReference>
<dbReference type="InterPro" id="IPR034213">
    <property type="entry name" value="S8_Vpr-like"/>
</dbReference>
<dbReference type="InterPro" id="IPR003137">
    <property type="entry name" value="PA_domain"/>
</dbReference>
<dbReference type="InterPro" id="IPR023828">
    <property type="entry name" value="Peptidase_S8_Ser-AS"/>
</dbReference>
<evidence type="ECO:0008006" key="16">
    <source>
        <dbReference type="Google" id="ProtNLM"/>
    </source>
</evidence>
<accession>A0A268NXT4</accession>
<comment type="similarity">
    <text evidence="1 9 10">Belongs to the peptidase S8 family.</text>
</comment>
<dbReference type="InterPro" id="IPR046450">
    <property type="entry name" value="PA_dom_sf"/>
</dbReference>
<dbReference type="AlphaFoldDB" id="A0A268NXT4"/>
<dbReference type="Gene3D" id="3.40.50.200">
    <property type="entry name" value="Peptidase S8/S53 domain"/>
    <property type="match status" value="2"/>
</dbReference>
<organism evidence="14 15">
    <name type="scientific">Shouchella clausii</name>
    <name type="common">Alkalihalobacillus clausii</name>
    <dbReference type="NCBI Taxonomy" id="79880"/>
    <lineage>
        <taxon>Bacteria</taxon>
        <taxon>Bacillati</taxon>
        <taxon>Bacillota</taxon>
        <taxon>Bacilli</taxon>
        <taxon>Bacillales</taxon>
        <taxon>Bacillaceae</taxon>
        <taxon>Shouchella</taxon>
    </lineage>
</organism>
<dbReference type="Pfam" id="PF05922">
    <property type="entry name" value="Inhibitor_I9"/>
    <property type="match status" value="1"/>
</dbReference>
<feature type="domain" description="Inhibitor I9" evidence="13">
    <location>
        <begin position="116"/>
        <end position="213"/>
    </location>
</feature>
<evidence type="ECO:0000256" key="8">
    <source>
        <dbReference type="PIRSR" id="PIRSR615500-1"/>
    </source>
</evidence>
<dbReference type="InterPro" id="IPR015500">
    <property type="entry name" value="Peptidase_S8_subtilisin-rel"/>
</dbReference>
<dbReference type="InterPro" id="IPR050131">
    <property type="entry name" value="Peptidase_S8_subtilisin-like"/>
</dbReference>
<keyword evidence="6 9" id="KW-0378">Hydrolase</keyword>
<dbReference type="PANTHER" id="PTHR43806">
    <property type="entry name" value="PEPTIDASE S8"/>
    <property type="match status" value="1"/>
</dbReference>
<keyword evidence="3" id="KW-0964">Secreted</keyword>
<dbReference type="PROSITE" id="PS00138">
    <property type="entry name" value="SUBTILASE_SER"/>
    <property type="match status" value="1"/>
</dbReference>
<reference evidence="14 15" key="1">
    <citation type="submission" date="2017-07" db="EMBL/GenBank/DDBJ databases">
        <title>Isolation and whole genome analysis of endospore-forming bacteria from heroin.</title>
        <authorList>
            <person name="Kalinowski J."/>
            <person name="Ahrens B."/>
            <person name="Al-Dilaimi A."/>
            <person name="Winkler A."/>
            <person name="Wibberg D."/>
            <person name="Schleenbecker U."/>
            <person name="Ruckert C."/>
            <person name="Wolfel R."/>
            <person name="Grass G."/>
        </authorList>
    </citation>
    <scope>NUCLEOTIDE SEQUENCE [LARGE SCALE GENOMIC DNA]</scope>
    <source>
        <strain evidence="14 15">7539</strain>
    </source>
</reference>
<comment type="caution">
    <text evidence="14">The sequence shown here is derived from an EMBL/GenBank/DDBJ whole genome shotgun (WGS) entry which is preliminary data.</text>
</comment>
<keyword evidence="7 9" id="KW-0720">Serine protease</keyword>
<keyword evidence="4 9" id="KW-0645">Protease</keyword>
<evidence type="ECO:0000256" key="2">
    <source>
        <dbReference type="ARBA" id="ARBA00022512"/>
    </source>
</evidence>
<dbReference type="InterPro" id="IPR000209">
    <property type="entry name" value="Peptidase_S8/S53_dom"/>
</dbReference>
<dbReference type="EMBL" id="NPCC01000017">
    <property type="protein sequence ID" value="PAE88317.1"/>
    <property type="molecule type" value="Genomic_DNA"/>
</dbReference>
<sequence>MAQSFLEPKNEKMVLFSRGNDDFLNRQKPYEFCCCFLHFRYNSVMHDKKIQKGCFYLKKARALSGRKTMYMSALSLCMVASSVPVAPQLAIAERGEAQSLFLADEIDLASKEDVSVIVEFDELPEQVALAVSKELEDDLTEEEARENVEESHEQFKETLADVLDTSENASSYVEREYTTIFNGVSVNLPANKVEELLEREGVKAIYSNDVIELIKPVEEKAVDEPVEAMMVDSIPFLGVHELHEQGLKGAGVKVGVIDTGIDYEHPDLKAVYKGGYDFVDDDDDPMEATYEDWKNSGMPEFNANGSSYYTSHGTHVSGTVAGTGENDSEYAVTGVAPEVDLYAYRVLGPYGSGTTADVIAGIEQSVMDGMDVINLSLGNNANDPIAPTSIATNNATLAGVTVVTSAGNNGRNGLGTVGAPGAAALPISVGASNVSLTIPEFSSTYQLGEEELTGDLRVIAESFTGNLEDFSNQTLELVDAGLGTVAEFEQVDVSGKVAFVIRGELAFVDKIANAKAAGAEAIIIYNNLPGDGHNPIYAGAGHNYVPSFSLTYEDGEAIASLLEDGATVTFGEMSGSVTTGDLLADFSSRGPVNYTAAIKPEVVAPGVDVHSTVPSYMAGPEFTGDYEFAYRRSSGTSMASPHVAGVAALMIQANPEQTPADIKTKLMNTAVPMTEEYNVFEIGAGRINPVAAIESTVMIQASIDSYHVEDDLLALIQDKTGGLSFGFVSTDAGNIRERHSLRLTNSGTEAKTFNVHASFHTANGTLPAGENGLTLQTNSTITVPAGETVENNAFLIAPKTAAEGLYGGYMTLTNVADQSEVYRIPFGTYVSEEALVAQPIGTPVYAFDFAS</sequence>
<evidence type="ECO:0000259" key="12">
    <source>
        <dbReference type="Pfam" id="PF02225"/>
    </source>
</evidence>
<dbReference type="GO" id="GO:0006508">
    <property type="term" value="P:proteolysis"/>
    <property type="evidence" value="ECO:0007669"/>
    <property type="project" value="UniProtKB-KW"/>
</dbReference>
<feature type="active site" description="Charge relay system" evidence="8 9">
    <location>
        <position position="258"/>
    </location>
</feature>
<keyword evidence="5" id="KW-0732">Signal</keyword>
<feature type="active site" description="Charge relay system" evidence="8 9">
    <location>
        <position position="637"/>
    </location>
</feature>
<feature type="active site" description="Charge relay system" evidence="8 9">
    <location>
        <position position="312"/>
    </location>
</feature>
<evidence type="ECO:0000256" key="10">
    <source>
        <dbReference type="RuleBase" id="RU003355"/>
    </source>
</evidence>
<dbReference type="Pfam" id="PF00082">
    <property type="entry name" value="Peptidase_S8"/>
    <property type="match status" value="1"/>
</dbReference>
<dbReference type="SUPFAM" id="SSF52025">
    <property type="entry name" value="PA domain"/>
    <property type="match status" value="1"/>
</dbReference>
<evidence type="ECO:0000259" key="13">
    <source>
        <dbReference type="Pfam" id="PF05922"/>
    </source>
</evidence>
<dbReference type="PANTHER" id="PTHR43806:SF65">
    <property type="entry name" value="SERINE PROTEASE APRX"/>
    <property type="match status" value="1"/>
</dbReference>
<dbReference type="GO" id="GO:0004252">
    <property type="term" value="F:serine-type endopeptidase activity"/>
    <property type="evidence" value="ECO:0007669"/>
    <property type="project" value="UniProtKB-UniRule"/>
</dbReference>
<feature type="domain" description="Peptidase S8/S53" evidence="11">
    <location>
        <begin position="249"/>
        <end position="685"/>
    </location>
</feature>
<dbReference type="Proteomes" id="UP000216207">
    <property type="component" value="Unassembled WGS sequence"/>
</dbReference>
<dbReference type="InterPro" id="IPR036852">
    <property type="entry name" value="Peptidase_S8/S53_dom_sf"/>
</dbReference>
<keyword evidence="2" id="KW-0134">Cell wall</keyword>
<evidence type="ECO:0000313" key="15">
    <source>
        <dbReference type="Proteomes" id="UP000216207"/>
    </source>
</evidence>
<evidence type="ECO:0000256" key="1">
    <source>
        <dbReference type="ARBA" id="ARBA00011073"/>
    </source>
</evidence>
<dbReference type="Gene3D" id="3.50.30.30">
    <property type="match status" value="1"/>
</dbReference>
<evidence type="ECO:0000256" key="4">
    <source>
        <dbReference type="ARBA" id="ARBA00022670"/>
    </source>
</evidence>
<dbReference type="Pfam" id="PF02225">
    <property type="entry name" value="PA"/>
    <property type="match status" value="1"/>
</dbReference>
<evidence type="ECO:0000256" key="7">
    <source>
        <dbReference type="ARBA" id="ARBA00022825"/>
    </source>
</evidence>
<evidence type="ECO:0000256" key="3">
    <source>
        <dbReference type="ARBA" id="ARBA00022525"/>
    </source>
</evidence>
<dbReference type="PROSITE" id="PS00137">
    <property type="entry name" value="SUBTILASE_HIS"/>
    <property type="match status" value="1"/>
</dbReference>
<dbReference type="PRINTS" id="PR00723">
    <property type="entry name" value="SUBTILISIN"/>
</dbReference>
<evidence type="ECO:0000256" key="5">
    <source>
        <dbReference type="ARBA" id="ARBA00022729"/>
    </source>
</evidence>
<proteinExistence type="inferred from homology"/>
<dbReference type="InterPro" id="IPR010259">
    <property type="entry name" value="S8pro/Inhibitor_I9"/>
</dbReference>
<dbReference type="PROSITE" id="PS51892">
    <property type="entry name" value="SUBTILASE"/>
    <property type="match status" value="1"/>
</dbReference>
<evidence type="ECO:0000256" key="6">
    <source>
        <dbReference type="ARBA" id="ARBA00022801"/>
    </source>
</evidence>